<dbReference type="PANTHER" id="PTHR30632:SF11">
    <property type="entry name" value="BLR4797 PROTEIN"/>
    <property type="match status" value="1"/>
</dbReference>
<organism evidence="1 2">
    <name type="scientific">Pseudaquabacterium terrae</name>
    <dbReference type="NCBI Taxonomy" id="2732868"/>
    <lineage>
        <taxon>Bacteria</taxon>
        <taxon>Pseudomonadati</taxon>
        <taxon>Pseudomonadota</taxon>
        <taxon>Betaproteobacteria</taxon>
        <taxon>Burkholderiales</taxon>
        <taxon>Sphaerotilaceae</taxon>
        <taxon>Pseudaquabacterium</taxon>
    </lineage>
</organism>
<reference evidence="1 2" key="1">
    <citation type="submission" date="2020-05" db="EMBL/GenBank/DDBJ databases">
        <title>Aquincola sp. isolate from soil.</title>
        <authorList>
            <person name="Han J."/>
            <person name="Kim D.-U."/>
        </authorList>
    </citation>
    <scope>NUCLEOTIDE SEQUENCE [LARGE SCALE GENOMIC DNA]</scope>
    <source>
        <strain evidence="1 2">S2</strain>
    </source>
</reference>
<gene>
    <name evidence="1" type="ORF">HLB44_22395</name>
</gene>
<sequence>MQDPLRGISSMATRQVLAELTAAFAQRGGEPVAIESVGGVDAAKRVQGGEPFDLVVLASNAIDALIAAGCLVDGSKVDLVHSGVAIAVRAGAAQPDVTSEDAVRQAVLAARSLSYSTGPSGVHLARLFERWGIADLIRDRIVQAPPGVPVGTLVANGEVELGFQQLSELMHLGGITVLGPLPPEIQVLTTFSAGIGASSHRADAVRRLLHFMASADAADTKRRHGMEPA</sequence>
<dbReference type="Gene3D" id="3.40.190.10">
    <property type="entry name" value="Periplasmic binding protein-like II"/>
    <property type="match status" value="2"/>
</dbReference>
<proteinExistence type="predicted"/>
<evidence type="ECO:0000313" key="1">
    <source>
        <dbReference type="EMBL" id="NRF69759.1"/>
    </source>
</evidence>
<dbReference type="RefSeq" id="WP_173127338.1">
    <property type="nucleotide sequence ID" value="NZ_JABRWJ010000007.1"/>
</dbReference>
<dbReference type="InterPro" id="IPR050682">
    <property type="entry name" value="ModA/WtpA"/>
</dbReference>
<keyword evidence="2" id="KW-1185">Reference proteome</keyword>
<name>A0ABX2EML2_9BURK</name>
<protein>
    <submittedName>
        <fullName evidence="1">Substrate-binding domain-containing protein</fullName>
    </submittedName>
</protein>
<dbReference type="SUPFAM" id="SSF53850">
    <property type="entry name" value="Periplasmic binding protein-like II"/>
    <property type="match status" value="1"/>
</dbReference>
<dbReference type="PANTHER" id="PTHR30632">
    <property type="entry name" value="MOLYBDATE-BINDING PERIPLASMIC PROTEIN"/>
    <property type="match status" value="1"/>
</dbReference>
<dbReference type="Proteomes" id="UP000737171">
    <property type="component" value="Unassembled WGS sequence"/>
</dbReference>
<evidence type="ECO:0000313" key="2">
    <source>
        <dbReference type="Proteomes" id="UP000737171"/>
    </source>
</evidence>
<accession>A0ABX2EML2</accession>
<dbReference type="EMBL" id="JABRWJ010000007">
    <property type="protein sequence ID" value="NRF69759.1"/>
    <property type="molecule type" value="Genomic_DNA"/>
</dbReference>
<comment type="caution">
    <text evidence="1">The sequence shown here is derived from an EMBL/GenBank/DDBJ whole genome shotgun (WGS) entry which is preliminary data.</text>
</comment>
<dbReference type="Pfam" id="PF13531">
    <property type="entry name" value="SBP_bac_11"/>
    <property type="match status" value="1"/>
</dbReference>